<evidence type="ECO:0000313" key="2">
    <source>
        <dbReference type="Proteomes" id="UP001400965"/>
    </source>
</evidence>
<evidence type="ECO:0000313" key="1">
    <source>
        <dbReference type="EMBL" id="GAA0862834.1"/>
    </source>
</evidence>
<dbReference type="RefSeq" id="WP_346043245.1">
    <property type="nucleotide sequence ID" value="NZ_BAAACP010000004.1"/>
</dbReference>
<comment type="caution">
    <text evidence="1">The sequence shown here is derived from an EMBL/GenBank/DDBJ whole genome shotgun (WGS) entry which is preliminary data.</text>
</comment>
<proteinExistence type="predicted"/>
<protein>
    <submittedName>
        <fullName evidence="1">Uncharacterized protein</fullName>
    </submittedName>
</protein>
<reference evidence="2" key="1">
    <citation type="journal article" date="2019" name="Int. J. Syst. Evol. Microbiol.">
        <title>The Global Catalogue of Microorganisms (GCM) 10K type strain sequencing project: providing services to taxonomists for standard genome sequencing and annotation.</title>
        <authorList>
            <consortium name="The Broad Institute Genomics Platform"/>
            <consortium name="The Broad Institute Genome Sequencing Center for Infectious Disease"/>
            <person name="Wu L."/>
            <person name="Ma J."/>
        </authorList>
    </citation>
    <scope>NUCLEOTIDE SEQUENCE [LARGE SCALE GENOMIC DNA]</scope>
    <source>
        <strain evidence="2">JCM 6486</strain>
    </source>
</reference>
<dbReference type="EMBL" id="BAAACP010000004">
    <property type="protein sequence ID" value="GAA0862834.1"/>
    <property type="molecule type" value="Genomic_DNA"/>
</dbReference>
<name>A0ABP3XAX8_9FIRM</name>
<sequence>MESTSIEYKLDEQKLKVIKKYRLHLNSNFNWEYRHPKNKYQPIEYFSQKFVERHTALAMVFQIHKLCFAKIKYFESNLNDFIPYTYSFKDGFSECEMYKVQFLYHKYSKYMIGICDLQNIKDIEEFNEFCKHLDSFKN</sequence>
<gene>
    <name evidence="1" type="ORF">GCM10008917_09800</name>
</gene>
<dbReference type="Proteomes" id="UP001400965">
    <property type="component" value="Unassembled WGS sequence"/>
</dbReference>
<organism evidence="1 2">
    <name type="scientific">Paraclostridium tenue</name>
    <dbReference type="NCBI Taxonomy" id="1737"/>
    <lineage>
        <taxon>Bacteria</taxon>
        <taxon>Bacillati</taxon>
        <taxon>Bacillota</taxon>
        <taxon>Clostridia</taxon>
        <taxon>Peptostreptococcales</taxon>
        <taxon>Peptostreptococcaceae</taxon>
        <taxon>Paraclostridium</taxon>
    </lineage>
</organism>
<accession>A0ABP3XAX8</accession>
<keyword evidence="2" id="KW-1185">Reference proteome</keyword>